<accession>A0A1D1UZW8</accession>
<keyword evidence="2" id="KW-1185">Reference proteome</keyword>
<reference evidence="1 2" key="1">
    <citation type="journal article" date="2016" name="Nat. Commun.">
        <title>Extremotolerant tardigrade genome and improved radiotolerance of human cultured cells by tardigrade-unique protein.</title>
        <authorList>
            <person name="Hashimoto T."/>
            <person name="Horikawa D.D."/>
            <person name="Saito Y."/>
            <person name="Kuwahara H."/>
            <person name="Kozuka-Hata H."/>
            <person name="Shin-I T."/>
            <person name="Minakuchi Y."/>
            <person name="Ohishi K."/>
            <person name="Motoyama A."/>
            <person name="Aizu T."/>
            <person name="Enomoto A."/>
            <person name="Kondo K."/>
            <person name="Tanaka S."/>
            <person name="Hara Y."/>
            <person name="Koshikawa S."/>
            <person name="Sagara H."/>
            <person name="Miura T."/>
            <person name="Yokobori S."/>
            <person name="Miyagawa K."/>
            <person name="Suzuki Y."/>
            <person name="Kubo T."/>
            <person name="Oyama M."/>
            <person name="Kohara Y."/>
            <person name="Fujiyama A."/>
            <person name="Arakawa K."/>
            <person name="Katayama T."/>
            <person name="Toyoda A."/>
            <person name="Kunieda T."/>
        </authorList>
    </citation>
    <scope>NUCLEOTIDE SEQUENCE [LARGE SCALE GENOMIC DNA]</scope>
    <source>
        <strain evidence="1 2">YOKOZUNA-1</strain>
    </source>
</reference>
<protein>
    <submittedName>
        <fullName evidence="1">Uncharacterized protein</fullName>
    </submittedName>
</protein>
<comment type="caution">
    <text evidence="1">The sequence shown here is derived from an EMBL/GenBank/DDBJ whole genome shotgun (WGS) entry which is preliminary data.</text>
</comment>
<feature type="non-terminal residue" evidence="1">
    <location>
        <position position="1"/>
    </location>
</feature>
<organism evidence="1 2">
    <name type="scientific">Ramazzottius varieornatus</name>
    <name type="common">Water bear</name>
    <name type="synonym">Tardigrade</name>
    <dbReference type="NCBI Taxonomy" id="947166"/>
    <lineage>
        <taxon>Eukaryota</taxon>
        <taxon>Metazoa</taxon>
        <taxon>Ecdysozoa</taxon>
        <taxon>Tardigrada</taxon>
        <taxon>Eutardigrada</taxon>
        <taxon>Parachela</taxon>
        <taxon>Hypsibioidea</taxon>
        <taxon>Ramazzottiidae</taxon>
        <taxon>Ramazzottius</taxon>
    </lineage>
</organism>
<dbReference type="Proteomes" id="UP000186922">
    <property type="component" value="Unassembled WGS sequence"/>
</dbReference>
<sequence length="63" mass="6804">LFNTCCKIIGGKSVSKQSGSTVISLGCKVENAPTFSVFGSIFEKLFFSFPLKSRAIVALEQIE</sequence>
<evidence type="ECO:0000313" key="2">
    <source>
        <dbReference type="Proteomes" id="UP000186922"/>
    </source>
</evidence>
<evidence type="ECO:0000313" key="1">
    <source>
        <dbReference type="EMBL" id="GAU95164.1"/>
    </source>
</evidence>
<name>A0A1D1UZW8_RAMVA</name>
<dbReference type="EMBL" id="BDGG01000003">
    <property type="protein sequence ID" value="GAU95164.1"/>
    <property type="molecule type" value="Genomic_DNA"/>
</dbReference>
<proteinExistence type="predicted"/>
<dbReference type="AlphaFoldDB" id="A0A1D1UZW8"/>
<gene>
    <name evidence="1" type="primary">RvY_06834-1</name>
    <name evidence="1" type="synonym">RvY_06834.1</name>
    <name evidence="1" type="ORF">RvY_06834</name>
</gene>